<dbReference type="RefSeq" id="WP_055658871.1">
    <property type="nucleotide sequence ID" value="NZ_CABIXC010000016.1"/>
</dbReference>
<evidence type="ECO:0000313" key="1">
    <source>
        <dbReference type="EMBL" id="CUP01865.1"/>
    </source>
</evidence>
<proteinExistence type="predicted"/>
<reference evidence="1 2" key="1">
    <citation type="submission" date="2015-09" db="EMBL/GenBank/DDBJ databases">
        <authorList>
            <consortium name="Pathogen Informatics"/>
        </authorList>
    </citation>
    <scope>NUCLEOTIDE SEQUENCE [LARGE SCALE GENOMIC DNA]</scope>
    <source>
        <strain evidence="1 2">2789STDY5608850</strain>
    </source>
</reference>
<gene>
    <name evidence="1" type="ORF">ERS852407_04712</name>
</gene>
<evidence type="ECO:0000313" key="2">
    <source>
        <dbReference type="Proteomes" id="UP000095651"/>
    </source>
</evidence>
<dbReference type="AlphaFoldDB" id="A0A174JXE2"/>
<organism evidence="1 2">
    <name type="scientific">Hungatella hathewayi</name>
    <dbReference type="NCBI Taxonomy" id="154046"/>
    <lineage>
        <taxon>Bacteria</taxon>
        <taxon>Bacillati</taxon>
        <taxon>Bacillota</taxon>
        <taxon>Clostridia</taxon>
        <taxon>Lachnospirales</taxon>
        <taxon>Lachnospiraceae</taxon>
        <taxon>Hungatella</taxon>
    </lineage>
</organism>
<dbReference type="InterPro" id="IPR011101">
    <property type="entry name" value="DUF5131"/>
</dbReference>
<dbReference type="Proteomes" id="UP000095651">
    <property type="component" value="Unassembled WGS sequence"/>
</dbReference>
<accession>A0A174JXE2</accession>
<protein>
    <submittedName>
        <fullName evidence="1">Gp37Gp68 family protein</fullName>
    </submittedName>
</protein>
<sequence>MAVWNPWRGCHRHSEGCKYCYIHKGDARKGINTAEVVRTDKFFAPIEKKKNGEYKMKPGQVVYLCFQSDFLVEEADAWREECWKMIRQRTDLHFLFLTKRIERFMQCIPPDWENGYDNVTVCCTVENQVRADERLSIFSSLPIRHKNIICQPLIERIDIRPYLSGVELVVAGGESDRNARPLDYEWVLWLRQQCMENGIHFEFRQCGTHFIKDGKRYTLAVKDLGSQAHKAGIDI</sequence>
<dbReference type="Pfam" id="PF07505">
    <property type="entry name" value="DUF5131"/>
    <property type="match status" value="1"/>
</dbReference>
<dbReference type="EMBL" id="CYZE01000016">
    <property type="protein sequence ID" value="CUP01865.1"/>
    <property type="molecule type" value="Genomic_DNA"/>
</dbReference>
<name>A0A174JXE2_9FIRM</name>